<feature type="region of interest" description="Disordered" evidence="1">
    <location>
        <begin position="211"/>
        <end position="239"/>
    </location>
</feature>
<evidence type="ECO:0000313" key="4">
    <source>
        <dbReference type="Proteomes" id="UP000018542"/>
    </source>
</evidence>
<dbReference type="AlphaFoldDB" id="V5SH99"/>
<keyword evidence="4" id="KW-1185">Reference proteome</keyword>
<gene>
    <name evidence="3" type="ORF">W911_02800</name>
</gene>
<proteinExistence type="predicted"/>
<dbReference type="STRING" id="1029756.W911_02800"/>
<dbReference type="Proteomes" id="UP000018542">
    <property type="component" value="Chromosome"/>
</dbReference>
<dbReference type="KEGG" id="hni:W911_02800"/>
<dbReference type="InterPro" id="IPR036852">
    <property type="entry name" value="Peptidase_S8/S53_dom_sf"/>
</dbReference>
<dbReference type="EMBL" id="CP006912">
    <property type="protein sequence ID" value="AHB49867.1"/>
    <property type="molecule type" value="Genomic_DNA"/>
</dbReference>
<evidence type="ECO:0000256" key="1">
    <source>
        <dbReference type="SAM" id="MobiDB-lite"/>
    </source>
</evidence>
<dbReference type="HOGENOM" id="CLU_1159834_0_0_5"/>
<dbReference type="RefSeq" id="WP_023785985.1">
    <property type="nucleotide sequence ID" value="NC_022997.1"/>
</dbReference>
<accession>V5SH99</accession>
<keyword evidence="2" id="KW-0732">Signal</keyword>
<dbReference type="GO" id="GO:0004252">
    <property type="term" value="F:serine-type endopeptidase activity"/>
    <property type="evidence" value="ECO:0007669"/>
    <property type="project" value="InterPro"/>
</dbReference>
<organism evidence="3 4">
    <name type="scientific">Hyphomicrobium nitrativorans NL23</name>
    <dbReference type="NCBI Taxonomy" id="1029756"/>
    <lineage>
        <taxon>Bacteria</taxon>
        <taxon>Pseudomonadati</taxon>
        <taxon>Pseudomonadota</taxon>
        <taxon>Alphaproteobacteria</taxon>
        <taxon>Hyphomicrobiales</taxon>
        <taxon>Hyphomicrobiaceae</taxon>
        <taxon>Hyphomicrobium</taxon>
    </lineage>
</organism>
<feature type="chain" id="PRO_5004740815" evidence="2">
    <location>
        <begin position="27"/>
        <end position="239"/>
    </location>
</feature>
<sequence length="239" mass="24482">MTRRRTLPALFCLAIAALLPAGGTHANDPALKPGLDPGGTAVAILADGFDYTNAQLAKALARDGEGEAIAWDAVDQDHRPYATDGLGTPAAIAATAQGGVRIVQVRVDAKDTASLARGIAFAVQTPARIVLALLPESEAASGSVLAAAAEKFETTLFVGSAPELTVDDNARSDGIANLLLVEAGEDGLAAAEALAEMLGCDKRSEGKSGAELKRLFLDRGKETPAPECKPKSTGQAEKP</sequence>
<protein>
    <submittedName>
        <fullName evidence="3">Uncharacterized protein</fullName>
    </submittedName>
</protein>
<dbReference type="OrthoDB" id="7933411at2"/>
<dbReference type="Gene3D" id="3.40.50.200">
    <property type="entry name" value="Peptidase S8/S53 domain"/>
    <property type="match status" value="1"/>
</dbReference>
<reference evidence="3 4" key="1">
    <citation type="journal article" date="2014" name="Genome Announc.">
        <title>Complete Genome Sequence of Hyphomicrobium nitrativorans Strain NL23, a Denitrifying Bacterium Isolated from Biofilm of a Methanol-Fed Denitrification System Treating Seawater at the Montreal Biodome.</title>
        <authorList>
            <person name="Martineau C."/>
            <person name="Villeneuve C."/>
            <person name="Mauffrey F."/>
            <person name="Villemur R."/>
        </authorList>
    </citation>
    <scope>NUCLEOTIDE SEQUENCE [LARGE SCALE GENOMIC DNA]</scope>
    <source>
        <strain evidence="3">NL23</strain>
    </source>
</reference>
<feature type="signal peptide" evidence="2">
    <location>
        <begin position="1"/>
        <end position="26"/>
    </location>
</feature>
<dbReference type="GO" id="GO:0006508">
    <property type="term" value="P:proteolysis"/>
    <property type="evidence" value="ECO:0007669"/>
    <property type="project" value="InterPro"/>
</dbReference>
<dbReference type="SUPFAM" id="SSF52743">
    <property type="entry name" value="Subtilisin-like"/>
    <property type="match status" value="1"/>
</dbReference>
<dbReference type="PATRIC" id="fig|1029756.8.peg.592"/>
<feature type="compositionally biased region" description="Basic and acidic residues" evidence="1">
    <location>
        <begin position="211"/>
        <end position="230"/>
    </location>
</feature>
<name>V5SH99_9HYPH</name>
<evidence type="ECO:0000313" key="3">
    <source>
        <dbReference type="EMBL" id="AHB49867.1"/>
    </source>
</evidence>
<evidence type="ECO:0000256" key="2">
    <source>
        <dbReference type="SAM" id="SignalP"/>
    </source>
</evidence>